<dbReference type="Proteomes" id="UP000603453">
    <property type="component" value="Unassembled WGS sequence"/>
</dbReference>
<dbReference type="OrthoDB" id="2286050at2759"/>
<feature type="signal peptide" evidence="1">
    <location>
        <begin position="1"/>
        <end position="16"/>
    </location>
</feature>
<feature type="chain" id="PRO_5034981395" description="Choice-of-anchor A domain-containing protein" evidence="1">
    <location>
        <begin position="17"/>
        <end position="362"/>
    </location>
</feature>
<dbReference type="Pfam" id="PF20597">
    <property type="entry name" value="pAdhesive_15"/>
    <property type="match status" value="1"/>
</dbReference>
<evidence type="ECO:0000256" key="1">
    <source>
        <dbReference type="SAM" id="SignalP"/>
    </source>
</evidence>
<comment type="caution">
    <text evidence="3">The sequence shown here is derived from an EMBL/GenBank/DDBJ whole genome shotgun (WGS) entry which is preliminary data.</text>
</comment>
<proteinExistence type="predicted"/>
<evidence type="ECO:0000259" key="2">
    <source>
        <dbReference type="Pfam" id="PF20597"/>
    </source>
</evidence>
<organism evidence="3 4">
    <name type="scientific">Mucor saturninus</name>
    <dbReference type="NCBI Taxonomy" id="64648"/>
    <lineage>
        <taxon>Eukaryota</taxon>
        <taxon>Fungi</taxon>
        <taxon>Fungi incertae sedis</taxon>
        <taxon>Mucoromycota</taxon>
        <taxon>Mucoromycotina</taxon>
        <taxon>Mucoromycetes</taxon>
        <taxon>Mucorales</taxon>
        <taxon>Mucorineae</taxon>
        <taxon>Mucoraceae</taxon>
        <taxon>Mucor</taxon>
    </lineage>
</organism>
<dbReference type="AlphaFoldDB" id="A0A8H7QXC3"/>
<feature type="domain" description="Choice-of-anchor A" evidence="2">
    <location>
        <begin position="40"/>
        <end position="339"/>
    </location>
</feature>
<reference evidence="3" key="1">
    <citation type="submission" date="2020-12" db="EMBL/GenBank/DDBJ databases">
        <title>Metabolic potential, ecology and presence of endohyphal bacteria is reflected in genomic diversity of Mucoromycotina.</title>
        <authorList>
            <person name="Muszewska A."/>
            <person name="Okrasinska A."/>
            <person name="Steczkiewicz K."/>
            <person name="Drgas O."/>
            <person name="Orlowska M."/>
            <person name="Perlinska-Lenart U."/>
            <person name="Aleksandrzak-Piekarczyk T."/>
            <person name="Szatraj K."/>
            <person name="Zielenkiewicz U."/>
            <person name="Pilsyk S."/>
            <person name="Malc E."/>
            <person name="Mieczkowski P."/>
            <person name="Kruszewska J.S."/>
            <person name="Biernat P."/>
            <person name="Pawlowska J."/>
        </authorList>
    </citation>
    <scope>NUCLEOTIDE SEQUENCE</scope>
    <source>
        <strain evidence="3">WA0000017839</strain>
    </source>
</reference>
<gene>
    <name evidence="3" type="ORF">INT47_011421</name>
</gene>
<dbReference type="EMBL" id="JAEPRD010000083">
    <property type="protein sequence ID" value="KAG2200441.1"/>
    <property type="molecule type" value="Genomic_DNA"/>
</dbReference>
<evidence type="ECO:0000313" key="3">
    <source>
        <dbReference type="EMBL" id="KAG2200441.1"/>
    </source>
</evidence>
<name>A0A8H7QXC3_9FUNG</name>
<sequence length="362" mass="39414">MHIAVFLAGWTLYVDAVEEHQTNSVHDVCDLLTSLSAEGQMLTRFNGVIFNDFKTGKNGISEGPLAIGGSFRGDNAMINQRNELSCGAETESSLFGHHGLILKGTTESAVKVNGFAHIQDVENSLVTTPLNECSVKTAATNFDFEIARTQALTMSREFAGMLPNWSIDKMGAIVNIVSEGISVKQPYNLFSMPVYCPAGPSHAKNYFACKVDHDCEIPAQHLSDVHAMFLGKTSNWTGPVVQDYPQDKLMVINIPVTDGQTFDIQTKNPSIKINACNTIYNFYAVDKQGRYEPEGNFTLKRSTEKPLSGMILAPQAHVIDSSTGSFAGQIIADSYESNADDIRIQDYQSASTGKCQAFAGCV</sequence>
<protein>
    <recommendedName>
        <fullName evidence="2">Choice-of-anchor A domain-containing protein</fullName>
    </recommendedName>
</protein>
<keyword evidence="4" id="KW-1185">Reference proteome</keyword>
<dbReference type="InterPro" id="IPR026588">
    <property type="entry name" value="Choice_anch_A"/>
</dbReference>
<evidence type="ECO:0000313" key="4">
    <source>
        <dbReference type="Proteomes" id="UP000603453"/>
    </source>
</evidence>
<keyword evidence="1" id="KW-0732">Signal</keyword>
<accession>A0A8H7QXC3</accession>